<dbReference type="GO" id="GO:0046872">
    <property type="term" value="F:metal ion binding"/>
    <property type="evidence" value="ECO:0007669"/>
    <property type="project" value="InterPro"/>
</dbReference>
<dbReference type="InterPro" id="IPR055130">
    <property type="entry name" value="PreP_C"/>
</dbReference>
<feature type="domain" description="Peptidase M16C associated" evidence="1">
    <location>
        <begin position="469"/>
        <end position="716"/>
    </location>
</feature>
<evidence type="ECO:0000313" key="2">
    <source>
        <dbReference type="EMBL" id="CAA0105371.1"/>
    </source>
</evidence>
<dbReference type="Pfam" id="PF05193">
    <property type="entry name" value="Peptidase_M16_C"/>
    <property type="match status" value="1"/>
</dbReference>
<dbReference type="InterPro" id="IPR013578">
    <property type="entry name" value="Peptidase_M16C_assoc"/>
</dbReference>
<dbReference type="InterPro" id="IPR011765">
    <property type="entry name" value="Pept_M16_N"/>
</dbReference>
<dbReference type="EMBL" id="CACSII010000012">
    <property type="protein sequence ID" value="CAA0105371.1"/>
    <property type="molecule type" value="Genomic_DNA"/>
</dbReference>
<organism evidence="2 3">
    <name type="scientific">BD1-7 clade bacterium</name>
    <dbReference type="NCBI Taxonomy" id="2029982"/>
    <lineage>
        <taxon>Bacteria</taxon>
        <taxon>Pseudomonadati</taxon>
        <taxon>Pseudomonadota</taxon>
        <taxon>Gammaproteobacteria</taxon>
        <taxon>Cellvibrionales</taxon>
        <taxon>Spongiibacteraceae</taxon>
        <taxon>BD1-7 clade</taxon>
    </lineage>
</organism>
<dbReference type="Pfam" id="PF08367">
    <property type="entry name" value="M16C_assoc"/>
    <property type="match status" value="1"/>
</dbReference>
<dbReference type="SUPFAM" id="SSF63411">
    <property type="entry name" value="LuxS/MPP-like metallohydrolase"/>
    <property type="match status" value="4"/>
</dbReference>
<reference evidence="2 3" key="1">
    <citation type="submission" date="2019-11" db="EMBL/GenBank/DDBJ databases">
        <authorList>
            <person name="Holert J."/>
        </authorList>
    </citation>
    <scope>NUCLEOTIDE SEQUENCE [LARGE SCALE GENOMIC DNA]</scope>
    <source>
        <strain evidence="2">BC5_2</strain>
    </source>
</reference>
<dbReference type="InterPro" id="IPR011249">
    <property type="entry name" value="Metalloenz_LuxS/M16"/>
</dbReference>
<evidence type="ECO:0000259" key="1">
    <source>
        <dbReference type="SMART" id="SM01264"/>
    </source>
</evidence>
<dbReference type="PANTHER" id="PTHR43016:SF13">
    <property type="entry name" value="PRESEQUENCE PROTEASE, MITOCHONDRIAL"/>
    <property type="match status" value="1"/>
</dbReference>
<gene>
    <name evidence="2" type="ORF">DPBNPPHM_01174</name>
</gene>
<dbReference type="Pfam" id="PF22516">
    <property type="entry name" value="PreP_C"/>
    <property type="match status" value="1"/>
</dbReference>
<protein>
    <recommendedName>
        <fullName evidence="1">Peptidase M16C associated domain-containing protein</fullName>
    </recommendedName>
</protein>
<evidence type="ECO:0000313" key="3">
    <source>
        <dbReference type="Proteomes" id="UP000434580"/>
    </source>
</evidence>
<sequence>MSQTPAPSPHPAFDLVRSQPIEALQIHVEEYRHRETGALHYHMASDSPENVFLVALRTVPMDNKGVAHILEHTALCGSEKYPVRDPFFMMIRRSLNTFMNAFTSNDWTAYPFASQNRKDFDNLLDVYLDAVFFSRLDELDFMQEGHRLEFSEPENPQSPLTYKGVVFNEMKGAMSSVASVLWQTLCKHLFPSTTYHYNSGGDPEYITDLSYTELKDFYQAHYHPSNAIFMTFGDISAAEHQEKFESQALNRFTADSKMVSIGREKRLLSPTRIQEAYAFDSNDSTDDQTHLVIGWLLGKNTSLKDLLSAQLLSYVLLENSASPLQHYLETTSLGNAPSPLVGLEDSYHELVFVCGITGSEVSHADQFETDVMDIITKVADEGISLGRLEAILHQLELSQREIGGDGYPYGLQLILTALPSATHRGDPITLLDLEPVLEDLRESIKDPSFIKTLARELLLENQHRVSLTMTPDKNLSERRLNAEKQQLEEIARQLTPEQSDTIVNQAKALAERQAKVDDISILPKVGLADVPSQMHIAEGTDSTINNIPVHHFDQGTNGLVYQQIVMPLPELTDDELQLLPIYCQCLTEVGLGDLSFTDVQNRQSEVVGSINAFTSMRGATDDEQHVLSYLVISAKALARNQESMAILIKDTLETVHFNEHQRLKDIVSQNRQRKEQSITGNGHALAMTAASAGMSPLANINEGWGGMQGIVWLKQLDNSLQNETEAHALANKFAAIHEKVRKMPMQILSITEADEKAATDESLTHLWHDQSTTDALFSPAQVREQVRVGWLANTQVNFCAKSYTTVTVDHPDSAALTVLGGFLRNGYLHTAIREKGGAYGAGASQDTNTASFRFYSYRDPRVAGTLDDFDASIDWLRTTEHTADALEESILGVVSSLDKPGSPSGEARQAFYNELFGRTPEQRQAFREAVLAVTLDDLKRVSATYLKADQASIAVISNETHRQELADLGLELRTL</sequence>
<dbReference type="FunFam" id="3.30.830.10:FF:000034">
    <property type="entry name" value="presequence protease 1, chloroplastic/mitochondrial"/>
    <property type="match status" value="1"/>
</dbReference>
<dbReference type="GO" id="GO:0006508">
    <property type="term" value="P:proteolysis"/>
    <property type="evidence" value="ECO:0007669"/>
    <property type="project" value="InterPro"/>
</dbReference>
<dbReference type="SMART" id="SM01264">
    <property type="entry name" value="M16C_associated"/>
    <property type="match status" value="1"/>
</dbReference>
<name>A0A5S9PM16_9GAMM</name>
<proteinExistence type="predicted"/>
<dbReference type="OrthoDB" id="9762027at2"/>
<dbReference type="Proteomes" id="UP000434580">
    <property type="component" value="Unassembled WGS sequence"/>
</dbReference>
<dbReference type="InterPro" id="IPR007863">
    <property type="entry name" value="Peptidase_M16_C"/>
</dbReference>
<dbReference type="PANTHER" id="PTHR43016">
    <property type="entry name" value="PRESEQUENCE PROTEASE"/>
    <property type="match status" value="1"/>
</dbReference>
<dbReference type="AlphaFoldDB" id="A0A5S9PM16"/>
<accession>A0A5S9PM16</accession>
<dbReference type="Gene3D" id="3.30.830.10">
    <property type="entry name" value="Metalloenzyme, LuxS/M16 peptidase-like"/>
    <property type="match status" value="4"/>
</dbReference>
<dbReference type="Pfam" id="PF00675">
    <property type="entry name" value="Peptidase_M16"/>
    <property type="match status" value="1"/>
</dbReference>